<feature type="non-terminal residue" evidence="1">
    <location>
        <position position="1"/>
    </location>
</feature>
<dbReference type="AlphaFoldDB" id="A0A382WY13"/>
<name>A0A382WY13_9ZZZZ</name>
<protein>
    <submittedName>
        <fullName evidence="1">Uncharacterized protein</fullName>
    </submittedName>
</protein>
<accession>A0A382WY13</accession>
<dbReference type="EMBL" id="UINC01163470">
    <property type="protein sequence ID" value="SVD63797.1"/>
    <property type="molecule type" value="Genomic_DNA"/>
</dbReference>
<evidence type="ECO:0000313" key="1">
    <source>
        <dbReference type="EMBL" id="SVD63797.1"/>
    </source>
</evidence>
<proteinExistence type="predicted"/>
<sequence length="22" mass="2397">EHVIRAPDGLMEKFVKAVENGG</sequence>
<organism evidence="1">
    <name type="scientific">marine metagenome</name>
    <dbReference type="NCBI Taxonomy" id="408172"/>
    <lineage>
        <taxon>unclassified sequences</taxon>
        <taxon>metagenomes</taxon>
        <taxon>ecological metagenomes</taxon>
    </lineage>
</organism>
<reference evidence="1" key="1">
    <citation type="submission" date="2018-05" db="EMBL/GenBank/DDBJ databases">
        <authorList>
            <person name="Lanie J.A."/>
            <person name="Ng W.-L."/>
            <person name="Kazmierczak K.M."/>
            <person name="Andrzejewski T.M."/>
            <person name="Davidsen T.M."/>
            <person name="Wayne K.J."/>
            <person name="Tettelin H."/>
            <person name="Glass J.I."/>
            <person name="Rusch D."/>
            <person name="Podicherti R."/>
            <person name="Tsui H.-C.T."/>
            <person name="Winkler M.E."/>
        </authorList>
    </citation>
    <scope>NUCLEOTIDE SEQUENCE</scope>
</reference>
<gene>
    <name evidence="1" type="ORF">METZ01_LOCUS416651</name>
</gene>